<comment type="function">
    <text evidence="2">NDH-1 shuttles electrons from NADH, via FMN and iron-sulfur (Fe-S) centers, to quinones in the respiratory chain. Couples the redox reaction to proton translocation (for every two electrons transferred, four hydrogen ions are translocated across the cytoplasmic membrane), and thus conserves the redox energy in a proton gradient.</text>
</comment>
<accession>A0ABU4WH56</accession>
<dbReference type="InterPro" id="IPR001457">
    <property type="entry name" value="NADH_UbQ/plastoQ_OxRdtase_su6"/>
</dbReference>
<dbReference type="EMBL" id="JALBUT010000005">
    <property type="protein sequence ID" value="MDX8415554.1"/>
    <property type="molecule type" value="Genomic_DNA"/>
</dbReference>
<proteinExistence type="inferred from homology"/>
<keyword evidence="3" id="KW-0560">Oxidoreductase</keyword>
<dbReference type="Proteomes" id="UP001275932">
    <property type="component" value="Unassembled WGS sequence"/>
</dbReference>
<keyword evidence="2" id="KW-0520">NAD</keyword>
<keyword evidence="2" id="KW-0812">Transmembrane</keyword>
<evidence type="ECO:0000256" key="1">
    <source>
        <dbReference type="ARBA" id="ARBA00005698"/>
    </source>
</evidence>
<comment type="subcellular location">
    <subcellularLocation>
        <location evidence="2">Cell membrane</location>
        <topology evidence="2">Multi-pass membrane protein</topology>
    </subcellularLocation>
</comment>
<dbReference type="PANTHER" id="PTHR33269:SF17">
    <property type="entry name" value="NADH-UBIQUINONE OXIDOREDUCTASE CHAIN 6"/>
    <property type="match status" value="1"/>
</dbReference>
<dbReference type="PANTHER" id="PTHR33269">
    <property type="entry name" value="NADH-UBIQUINONE OXIDOREDUCTASE CHAIN 6"/>
    <property type="match status" value="1"/>
</dbReference>
<dbReference type="GO" id="GO:0050136">
    <property type="term" value="F:NADH dehydrogenase (quinone) (non-electrogenic) activity"/>
    <property type="evidence" value="ECO:0007669"/>
    <property type="project" value="UniProtKB-EC"/>
</dbReference>
<keyword evidence="2" id="KW-0472">Membrane</keyword>
<protein>
    <recommendedName>
        <fullName evidence="2">NADH-quinone oxidoreductase subunit J</fullName>
        <ecNumber evidence="2">7.1.1.-</ecNumber>
    </recommendedName>
</protein>
<reference evidence="3 4" key="1">
    <citation type="submission" date="2022-03" db="EMBL/GenBank/DDBJ databases">
        <title>Novel taxa within the pig intestine.</title>
        <authorList>
            <person name="Wylensek D."/>
            <person name="Bishof K."/>
            <person name="Afrizal A."/>
            <person name="Clavel T."/>
        </authorList>
    </citation>
    <scope>NUCLEOTIDE SEQUENCE [LARGE SCALE GENOMIC DNA]</scope>
    <source>
        <strain evidence="3 4">CLA-KB-P66</strain>
    </source>
</reference>
<feature type="transmembrane region" description="Helical" evidence="2">
    <location>
        <begin position="88"/>
        <end position="106"/>
    </location>
</feature>
<keyword evidence="2" id="KW-1003">Cell membrane</keyword>
<comment type="catalytic activity">
    <reaction evidence="2">
        <text>a quinone + NADH + 5 H(+)(in) = a quinol + NAD(+) + 4 H(+)(out)</text>
        <dbReference type="Rhea" id="RHEA:57888"/>
        <dbReference type="ChEBI" id="CHEBI:15378"/>
        <dbReference type="ChEBI" id="CHEBI:24646"/>
        <dbReference type="ChEBI" id="CHEBI:57540"/>
        <dbReference type="ChEBI" id="CHEBI:57945"/>
        <dbReference type="ChEBI" id="CHEBI:132124"/>
    </reaction>
</comment>
<dbReference type="EC" id="7.1.1.-" evidence="2"/>
<keyword evidence="2" id="KW-1133">Transmembrane helix</keyword>
<keyword evidence="2" id="KW-0874">Quinone</keyword>
<dbReference type="InterPro" id="IPR042106">
    <property type="entry name" value="Nuo/plastoQ_OxRdtase_6_NuoJ"/>
</dbReference>
<feature type="transmembrane region" description="Helical" evidence="2">
    <location>
        <begin position="136"/>
        <end position="158"/>
    </location>
</feature>
<evidence type="ECO:0000313" key="4">
    <source>
        <dbReference type="Proteomes" id="UP001275932"/>
    </source>
</evidence>
<organism evidence="3 4">
    <name type="scientific">Intestinicryptomonas porci</name>
    <dbReference type="NCBI Taxonomy" id="2926320"/>
    <lineage>
        <taxon>Bacteria</taxon>
        <taxon>Pseudomonadati</taxon>
        <taxon>Verrucomicrobiota</taxon>
        <taxon>Opitutia</taxon>
        <taxon>Opitutales</taxon>
        <taxon>Intestinicryptomonaceae</taxon>
        <taxon>Intestinicryptomonas</taxon>
    </lineage>
</organism>
<gene>
    <name evidence="3" type="ORF">MOX91_05085</name>
</gene>
<sequence length="171" mass="18404">MENVVYGIFCAMGVGGALGLLLNRGYINAVMSMLVSMLGMSGLLFLMKAFFLAFVMLVVYAGAVMVLFVFTVMLAGESRDNSSLKRRAGIVLLWLLMGLSASYFVLNCPDLKVALDGGVSALSVSKLYGLSLFTKFMLLFEIAGAVLLVAMVAIIAIAKEPSPKRPKREML</sequence>
<dbReference type="Pfam" id="PF00499">
    <property type="entry name" value="Oxidored_q3"/>
    <property type="match status" value="1"/>
</dbReference>
<feature type="transmembrane region" description="Helical" evidence="2">
    <location>
        <begin position="6"/>
        <end position="22"/>
    </location>
</feature>
<dbReference type="RefSeq" id="WP_370397001.1">
    <property type="nucleotide sequence ID" value="NZ_JALBUT010000005.1"/>
</dbReference>
<evidence type="ECO:0000256" key="2">
    <source>
        <dbReference type="RuleBase" id="RU004429"/>
    </source>
</evidence>
<keyword evidence="4" id="KW-1185">Reference proteome</keyword>
<name>A0ABU4WH56_9BACT</name>
<evidence type="ECO:0000313" key="3">
    <source>
        <dbReference type="EMBL" id="MDX8415554.1"/>
    </source>
</evidence>
<feature type="transmembrane region" description="Helical" evidence="2">
    <location>
        <begin position="53"/>
        <end position="76"/>
    </location>
</feature>
<comment type="caution">
    <text evidence="3">The sequence shown here is derived from an EMBL/GenBank/DDBJ whole genome shotgun (WGS) entry which is preliminary data.</text>
</comment>
<feature type="transmembrane region" description="Helical" evidence="2">
    <location>
        <begin position="29"/>
        <end position="47"/>
    </location>
</feature>
<dbReference type="Gene3D" id="1.20.120.1200">
    <property type="entry name" value="NADH-ubiquinone/plastoquinone oxidoreductase chain 6, subunit NuoJ"/>
    <property type="match status" value="1"/>
</dbReference>
<comment type="similarity">
    <text evidence="1 2">Belongs to the complex I subunit 6 family.</text>
</comment>